<evidence type="ECO:0000256" key="5">
    <source>
        <dbReference type="ARBA" id="ARBA00022553"/>
    </source>
</evidence>
<evidence type="ECO:0000256" key="11">
    <source>
        <dbReference type="ARBA" id="ARBA00023010"/>
    </source>
</evidence>
<dbReference type="GO" id="GO:0031965">
    <property type="term" value="C:nuclear membrane"/>
    <property type="evidence" value="ECO:0007669"/>
    <property type="project" value="UniProtKB-SubCell"/>
</dbReference>
<name>A0A8C7KFS7_ONCKI</name>
<keyword evidence="5" id="KW-0597">Phosphoprotein</keyword>
<dbReference type="Pfam" id="PF00638">
    <property type="entry name" value="Ran_BP1"/>
    <property type="match status" value="1"/>
</dbReference>
<keyword evidence="9" id="KW-0653">Protein transport</keyword>
<dbReference type="GO" id="GO:0051028">
    <property type="term" value="P:mRNA transport"/>
    <property type="evidence" value="ECO:0007669"/>
    <property type="project" value="UniProtKB-KW"/>
</dbReference>
<reference evidence="22" key="1">
    <citation type="submission" date="2025-08" db="UniProtKB">
        <authorList>
            <consortium name="Ensembl"/>
        </authorList>
    </citation>
    <scope>IDENTIFICATION</scope>
</reference>
<evidence type="ECO:0000256" key="16">
    <source>
        <dbReference type="ARBA" id="ARBA00069163"/>
    </source>
</evidence>
<dbReference type="PANTHER" id="PTHR23138">
    <property type="entry name" value="RAN BINDING PROTEIN"/>
    <property type="match status" value="1"/>
</dbReference>
<accession>A0A8C7KFS7</accession>
<evidence type="ECO:0000256" key="9">
    <source>
        <dbReference type="ARBA" id="ARBA00022927"/>
    </source>
</evidence>
<keyword evidence="11" id="KW-0811">Translocation</keyword>
<dbReference type="PROSITE" id="PS50196">
    <property type="entry name" value="RANBD1"/>
    <property type="match status" value="1"/>
</dbReference>
<keyword evidence="14" id="KW-0539">Nucleus</keyword>
<keyword evidence="4" id="KW-1017">Isopeptide bond</keyword>
<dbReference type="InterPro" id="IPR045255">
    <property type="entry name" value="RanBP1-like"/>
</dbReference>
<evidence type="ECO:0000256" key="2">
    <source>
        <dbReference type="ARBA" id="ARBA00004620"/>
    </source>
</evidence>
<evidence type="ECO:0000256" key="19">
    <source>
        <dbReference type="ARBA" id="ARBA00081812"/>
    </source>
</evidence>
<dbReference type="FunFam" id="2.30.29.30:FF:000179">
    <property type="entry name" value="Nuclear pore complex protein Nup50"/>
    <property type="match status" value="1"/>
</dbReference>
<dbReference type="CDD" id="cd13170">
    <property type="entry name" value="RanBD_NUP50"/>
    <property type="match status" value="1"/>
</dbReference>
<keyword evidence="13" id="KW-0472">Membrane</keyword>
<dbReference type="InterPro" id="IPR011993">
    <property type="entry name" value="PH-like_dom_sf"/>
</dbReference>
<evidence type="ECO:0000256" key="7">
    <source>
        <dbReference type="ARBA" id="ARBA00022816"/>
    </source>
</evidence>
<sequence length="468" mass="48861">MAKRIADKELTDRNWDQEDEGEEVGCCTFPSCLLCVQGQSGGAFKVFKGFSLAPTSGTGPAAEGITAFSGFGNGVGFKPLSGLSNGNSVKPVTPALTGFTSPTATKTTTPGKRLIVWGGSLTFSGPSSAVITGQQSNGSSPAVSSRSLSSSLFSNSGNNQEYSRQLTALNCSVRDWITKHVNGNPLCDLNPIFRDYEKAPGHTPPAPSSSAAAPTATVPVFSFSKDKDGSATAPVDSSAAPIPAGISFSLGQKGDSSAAPIPAGISFSLGQKGNSSVLGSLSTGGAPSVSSSSLFGGAAPPAFSFSGAKAEAAPPRQQVRYGSVLCKYSECKVDLDENGEESDEPPKVEVQEIKETDAFYSKKCKLFYKKETEFKEKGVGTLHLKTTSDGKTQLLVRADTNLGNILLNIMVQPSILCSRMGKNNVMVMCVPNPVVDHNNPTNPVAMLIRVKTAEDADELHNILEEKTA</sequence>
<evidence type="ECO:0000256" key="15">
    <source>
        <dbReference type="ARBA" id="ARBA00054952"/>
    </source>
</evidence>
<comment type="subcellular location">
    <subcellularLocation>
        <location evidence="2">Nucleus membrane</location>
        <topology evidence="2">Peripheral membrane protein</topology>
        <orientation evidence="2">Nucleoplasmic side</orientation>
    </subcellularLocation>
    <subcellularLocation>
        <location evidence="1">Nucleus</location>
        <location evidence="1">Nuclear pore complex</location>
    </subcellularLocation>
</comment>
<proteinExistence type="predicted"/>
<evidence type="ECO:0000256" key="13">
    <source>
        <dbReference type="ARBA" id="ARBA00023136"/>
    </source>
</evidence>
<keyword evidence="12" id="KW-0906">Nuclear pore complex</keyword>
<dbReference type="Ensembl" id="ENSOKIT00005108770.1">
    <property type="protein sequence ID" value="ENSOKIP00005101497.1"/>
    <property type="gene ID" value="ENSOKIG00005044675.1"/>
</dbReference>
<evidence type="ECO:0000256" key="10">
    <source>
        <dbReference type="ARBA" id="ARBA00022990"/>
    </source>
</evidence>
<evidence type="ECO:0000256" key="3">
    <source>
        <dbReference type="ARBA" id="ARBA00022448"/>
    </source>
</evidence>
<evidence type="ECO:0000256" key="20">
    <source>
        <dbReference type="SAM" id="MobiDB-lite"/>
    </source>
</evidence>
<keyword evidence="23" id="KW-1185">Reference proteome</keyword>
<dbReference type="GeneTree" id="ENSGT00440000035348"/>
<keyword evidence="6" id="KW-0677">Repeat</keyword>
<keyword evidence="8" id="KW-0832">Ubl conjugation</keyword>
<feature type="compositionally biased region" description="Low complexity" evidence="20">
    <location>
        <begin position="139"/>
        <end position="156"/>
    </location>
</feature>
<evidence type="ECO:0000256" key="14">
    <source>
        <dbReference type="ARBA" id="ARBA00023242"/>
    </source>
</evidence>
<evidence type="ECO:0000313" key="22">
    <source>
        <dbReference type="Ensembl" id="ENSOKIP00005101497.1"/>
    </source>
</evidence>
<dbReference type="PANTHER" id="PTHR23138:SF141">
    <property type="entry name" value="NUCLEAR PORE COMPLEX PROTEIN NUP50"/>
    <property type="match status" value="1"/>
</dbReference>
<evidence type="ECO:0000256" key="6">
    <source>
        <dbReference type="ARBA" id="ARBA00022737"/>
    </source>
</evidence>
<reference evidence="22" key="2">
    <citation type="submission" date="2025-09" db="UniProtKB">
        <authorList>
            <consortium name="Ensembl"/>
        </authorList>
    </citation>
    <scope>IDENTIFICATION</scope>
</reference>
<protein>
    <recommendedName>
        <fullName evidence="16">Nuclear pore complex protein Nup50</fullName>
    </recommendedName>
    <alternativeName>
        <fullName evidence="17">50 kDa nucleoporin</fullName>
    </alternativeName>
    <alternativeName>
        <fullName evidence="18">Nuclear pore-associated protein 60 kDa-like</fullName>
    </alternativeName>
    <alternativeName>
        <fullName evidence="19">Nucleoporin Nup50</fullName>
    </alternativeName>
</protein>
<dbReference type="InterPro" id="IPR000156">
    <property type="entry name" value="Ran_bind_dom"/>
</dbReference>
<feature type="domain" description="RanBD1" evidence="21">
    <location>
        <begin position="337"/>
        <end position="468"/>
    </location>
</feature>
<dbReference type="Pfam" id="PF08911">
    <property type="entry name" value="NUP50"/>
    <property type="match status" value="1"/>
</dbReference>
<keyword evidence="7" id="KW-0509">mRNA transport</keyword>
<keyword evidence="3" id="KW-0813">Transport</keyword>
<evidence type="ECO:0000256" key="1">
    <source>
        <dbReference type="ARBA" id="ARBA00004567"/>
    </source>
</evidence>
<organism evidence="22 23">
    <name type="scientific">Oncorhynchus kisutch</name>
    <name type="common">Coho salmon</name>
    <name type="synonym">Salmo kisutch</name>
    <dbReference type="NCBI Taxonomy" id="8019"/>
    <lineage>
        <taxon>Eukaryota</taxon>
        <taxon>Metazoa</taxon>
        <taxon>Chordata</taxon>
        <taxon>Craniata</taxon>
        <taxon>Vertebrata</taxon>
        <taxon>Euteleostomi</taxon>
        <taxon>Actinopterygii</taxon>
        <taxon>Neopterygii</taxon>
        <taxon>Teleostei</taxon>
        <taxon>Protacanthopterygii</taxon>
        <taxon>Salmoniformes</taxon>
        <taxon>Salmonidae</taxon>
        <taxon>Salmoninae</taxon>
        <taxon>Oncorhynchus</taxon>
    </lineage>
</organism>
<evidence type="ECO:0000256" key="18">
    <source>
        <dbReference type="ARBA" id="ARBA00081490"/>
    </source>
</evidence>
<comment type="function">
    <text evidence="15">Component of the nuclear pore complex that has a direct role in nuclear protein import. Actively displaces NLSs from importin-alpha, and facilitates disassembly of the importin-alpha:beta-cargo complex and importin recycling. Interacts with regulatory proteins of cell cycle progression including CDKN1B. This interaction is required for correct intracellular transport and degradation of CDKN1B.</text>
</comment>
<evidence type="ECO:0000256" key="8">
    <source>
        <dbReference type="ARBA" id="ARBA00022843"/>
    </source>
</evidence>
<dbReference type="SUPFAM" id="SSF50729">
    <property type="entry name" value="PH domain-like"/>
    <property type="match status" value="1"/>
</dbReference>
<evidence type="ECO:0000313" key="23">
    <source>
        <dbReference type="Proteomes" id="UP000694557"/>
    </source>
</evidence>
<gene>
    <name evidence="22" type="primary">LOC109887640</name>
</gene>
<evidence type="ECO:0000256" key="12">
    <source>
        <dbReference type="ARBA" id="ARBA00023132"/>
    </source>
</evidence>
<evidence type="ECO:0000256" key="17">
    <source>
        <dbReference type="ARBA" id="ARBA00079821"/>
    </source>
</evidence>
<keyword evidence="10" id="KW-0007">Acetylation</keyword>
<feature type="region of interest" description="Disordered" evidence="20">
    <location>
        <begin position="128"/>
        <end position="158"/>
    </location>
</feature>
<feature type="compositionally biased region" description="Polar residues" evidence="20">
    <location>
        <begin position="128"/>
        <end position="138"/>
    </location>
</feature>
<dbReference type="AlphaFoldDB" id="A0A8C7KFS7"/>
<dbReference type="InterPro" id="IPR015007">
    <property type="entry name" value="NUP2/50/61"/>
</dbReference>
<dbReference type="Gene3D" id="2.30.29.30">
    <property type="entry name" value="Pleckstrin-homology domain (PH domain)/Phosphotyrosine-binding domain (PTB)"/>
    <property type="match status" value="1"/>
</dbReference>
<dbReference type="SMART" id="SM00160">
    <property type="entry name" value="RanBD"/>
    <property type="match status" value="1"/>
</dbReference>
<evidence type="ECO:0000256" key="4">
    <source>
        <dbReference type="ARBA" id="ARBA00022499"/>
    </source>
</evidence>
<evidence type="ECO:0000259" key="21">
    <source>
        <dbReference type="PROSITE" id="PS50196"/>
    </source>
</evidence>
<dbReference type="GO" id="GO:0005643">
    <property type="term" value="C:nuclear pore"/>
    <property type="evidence" value="ECO:0007669"/>
    <property type="project" value="UniProtKB-SubCell"/>
</dbReference>
<dbReference type="Proteomes" id="UP000694557">
    <property type="component" value="Unassembled WGS sequence"/>
</dbReference>
<dbReference type="GO" id="GO:0006606">
    <property type="term" value="P:protein import into nucleus"/>
    <property type="evidence" value="ECO:0007669"/>
    <property type="project" value="TreeGrafter"/>
</dbReference>